<dbReference type="InterPro" id="IPR005151">
    <property type="entry name" value="Tail-specific_protease"/>
</dbReference>
<dbReference type="Gene3D" id="3.90.226.10">
    <property type="entry name" value="2-enoyl-CoA Hydratase, Chain A, domain 1"/>
    <property type="match status" value="1"/>
</dbReference>
<dbReference type="Pfam" id="PF03572">
    <property type="entry name" value="Peptidase_S41"/>
    <property type="match status" value="1"/>
</dbReference>
<dbReference type="InterPro" id="IPR029045">
    <property type="entry name" value="ClpP/crotonase-like_dom_sf"/>
</dbReference>
<dbReference type="Gene3D" id="3.30.750.44">
    <property type="match status" value="1"/>
</dbReference>
<evidence type="ECO:0000259" key="1">
    <source>
        <dbReference type="SMART" id="SM00245"/>
    </source>
</evidence>
<protein>
    <submittedName>
        <fullName evidence="2">ClpP/crotonase-like domain-containing protein</fullName>
    </submittedName>
</protein>
<dbReference type="CDD" id="cd07563">
    <property type="entry name" value="Peptidase_S41_IRBP"/>
    <property type="match status" value="1"/>
</dbReference>
<dbReference type="PANTHER" id="PTHR11261">
    <property type="entry name" value="INTERPHOTORECEPTOR RETINOID-BINDING PROTEIN"/>
    <property type="match status" value="1"/>
</dbReference>
<gene>
    <name evidence="2" type="ORF">BJY01DRAFT_257810</name>
</gene>
<dbReference type="Proteomes" id="UP001610446">
    <property type="component" value="Unassembled WGS sequence"/>
</dbReference>
<dbReference type="SUPFAM" id="SSF52096">
    <property type="entry name" value="ClpP/crotonase"/>
    <property type="match status" value="1"/>
</dbReference>
<comment type="caution">
    <text evidence="2">The sequence shown here is derived from an EMBL/GenBank/DDBJ whole genome shotgun (WGS) entry which is preliminary data.</text>
</comment>
<evidence type="ECO:0000313" key="3">
    <source>
        <dbReference type="Proteomes" id="UP001610446"/>
    </source>
</evidence>
<feature type="domain" description="Tail specific protease" evidence="1">
    <location>
        <begin position="108"/>
        <end position="315"/>
    </location>
</feature>
<dbReference type="Pfam" id="PF11918">
    <property type="entry name" value="Peptidase_S41_N"/>
    <property type="match status" value="1"/>
</dbReference>
<organism evidence="2 3">
    <name type="scientific">Aspergillus pseudoustus</name>
    <dbReference type="NCBI Taxonomy" id="1810923"/>
    <lineage>
        <taxon>Eukaryota</taxon>
        <taxon>Fungi</taxon>
        <taxon>Dikarya</taxon>
        <taxon>Ascomycota</taxon>
        <taxon>Pezizomycotina</taxon>
        <taxon>Eurotiomycetes</taxon>
        <taxon>Eurotiomycetidae</taxon>
        <taxon>Eurotiales</taxon>
        <taxon>Aspergillaceae</taxon>
        <taxon>Aspergillus</taxon>
        <taxon>Aspergillus subgen. Nidulantes</taxon>
    </lineage>
</organism>
<evidence type="ECO:0000313" key="2">
    <source>
        <dbReference type="EMBL" id="KAL2839088.1"/>
    </source>
</evidence>
<keyword evidence="3" id="KW-1185">Reference proteome</keyword>
<dbReference type="SMART" id="SM00245">
    <property type="entry name" value="TSPc"/>
    <property type="match status" value="1"/>
</dbReference>
<accession>A0ABR4JGC5</accession>
<dbReference type="EMBL" id="JBFXLU010000137">
    <property type="protein sequence ID" value="KAL2839088.1"/>
    <property type="molecule type" value="Genomic_DNA"/>
</dbReference>
<proteinExistence type="predicted"/>
<sequence>MTSDAENAKYPEFRNWLGGPGAVSEHTPPLDEQKRLTLIDNVVDAIEAFYLDQSAAATIAAKLREKALEGVYNHISSCSELASALTTDLQALSGDKHFRCLHGISHTEPSTEEQLARLQNIDYGFGDVKIIEGNIALMEIILFAPVHWTGVRDRIRQVMQNVSQADALVIDLRKSRGGDPKTVSLLASYLNENEDEGAWDEQKNPWLEMVHPSDNTTEKFPMTPPIEDTGFSTEKPVYILTSPLTISGGEDLAYGLQARKRATVIGEKTAGAANLPRACVLPDGFILWVPHKYPVCPVTGGNWEGVGVRVDVAVSVAEALESAVRLAGEALDM</sequence>
<dbReference type="PANTHER" id="PTHR11261:SF3">
    <property type="entry name" value="RETINOL-BINDING PROTEIN 3"/>
    <property type="match status" value="1"/>
</dbReference>
<reference evidence="2 3" key="1">
    <citation type="submission" date="2024-07" db="EMBL/GenBank/DDBJ databases">
        <title>Section-level genome sequencing and comparative genomics of Aspergillus sections Usti and Cavernicolus.</title>
        <authorList>
            <consortium name="Lawrence Berkeley National Laboratory"/>
            <person name="Nybo J.L."/>
            <person name="Vesth T.C."/>
            <person name="Theobald S."/>
            <person name="Frisvad J.C."/>
            <person name="Larsen T.O."/>
            <person name="Kjaerboelling I."/>
            <person name="Rothschild-Mancinelli K."/>
            <person name="Lyhne E.K."/>
            <person name="Kogle M.E."/>
            <person name="Barry K."/>
            <person name="Clum A."/>
            <person name="Na H."/>
            <person name="Ledsgaard L."/>
            <person name="Lin J."/>
            <person name="Lipzen A."/>
            <person name="Kuo A."/>
            <person name="Riley R."/>
            <person name="Mondo S."/>
            <person name="Labutti K."/>
            <person name="Haridas S."/>
            <person name="Pangalinan J."/>
            <person name="Salamov A.A."/>
            <person name="Simmons B.A."/>
            <person name="Magnuson J.K."/>
            <person name="Chen J."/>
            <person name="Drula E."/>
            <person name="Henrissat B."/>
            <person name="Wiebenga A."/>
            <person name="Lubbers R.J."/>
            <person name="Gomes A.C."/>
            <person name="Makela M.R."/>
            <person name="Stajich J."/>
            <person name="Grigoriev I.V."/>
            <person name="Mortensen U.H."/>
            <person name="De Vries R.P."/>
            <person name="Baker S.E."/>
            <person name="Andersen M.R."/>
        </authorList>
    </citation>
    <scope>NUCLEOTIDE SEQUENCE [LARGE SCALE GENOMIC DNA]</scope>
    <source>
        <strain evidence="2 3">CBS 123904</strain>
    </source>
</reference>
<name>A0ABR4JGC5_9EURO</name>